<protein>
    <submittedName>
        <fullName evidence="1">Uncharacterized protein</fullName>
    </submittedName>
</protein>
<gene>
    <name evidence="1" type="ORF">SAMN02745691_01124</name>
</gene>
<dbReference type="EMBL" id="FQYT01000010">
    <property type="protein sequence ID" value="SHI97861.1"/>
    <property type="molecule type" value="Genomic_DNA"/>
</dbReference>
<evidence type="ECO:0000313" key="2">
    <source>
        <dbReference type="Proteomes" id="UP000184342"/>
    </source>
</evidence>
<organism evidence="1 2">
    <name type="scientific">Parasporobacterium paucivorans DSM 15970</name>
    <dbReference type="NCBI Taxonomy" id="1122934"/>
    <lineage>
        <taxon>Bacteria</taxon>
        <taxon>Bacillati</taxon>
        <taxon>Bacillota</taxon>
        <taxon>Clostridia</taxon>
        <taxon>Lachnospirales</taxon>
        <taxon>Lachnospiraceae</taxon>
        <taxon>Parasporobacterium</taxon>
    </lineage>
</organism>
<reference evidence="1 2" key="1">
    <citation type="submission" date="2016-11" db="EMBL/GenBank/DDBJ databases">
        <authorList>
            <person name="Jaros S."/>
            <person name="Januszkiewicz K."/>
            <person name="Wedrychowicz H."/>
        </authorList>
    </citation>
    <scope>NUCLEOTIDE SEQUENCE [LARGE SCALE GENOMIC DNA]</scope>
    <source>
        <strain evidence="1 2">DSM 15970</strain>
    </source>
</reference>
<name>A0A1M6FJG4_9FIRM</name>
<dbReference type="AlphaFoldDB" id="A0A1M6FJG4"/>
<dbReference type="STRING" id="1122934.SAMN02745691_01124"/>
<evidence type="ECO:0000313" key="1">
    <source>
        <dbReference type="EMBL" id="SHI97861.1"/>
    </source>
</evidence>
<sequence>MIVKSQDGNKITDSRTFMVCREVKGLTSSKKEYYVISAIINFEDRLTMGIYDTEEDAKKALDSLMHALASTGDECYKM</sequence>
<dbReference type="RefSeq" id="WP_073993385.1">
    <property type="nucleotide sequence ID" value="NZ_FQYT01000010.1"/>
</dbReference>
<dbReference type="Proteomes" id="UP000184342">
    <property type="component" value="Unassembled WGS sequence"/>
</dbReference>
<proteinExistence type="predicted"/>
<accession>A0A1M6FJG4</accession>
<keyword evidence="2" id="KW-1185">Reference proteome</keyword>